<name>A0A165MXM2_9BACL</name>
<accession>A0A165MXM2</accession>
<dbReference type="AlphaFoldDB" id="A0A165MXM2"/>
<proteinExistence type="predicted"/>
<evidence type="ECO:0000313" key="2">
    <source>
        <dbReference type="Proteomes" id="UP000076567"/>
    </source>
</evidence>
<gene>
    <name evidence="1" type="ORF">AWM68_11975</name>
</gene>
<evidence type="ECO:0000313" key="1">
    <source>
        <dbReference type="EMBL" id="KZE63827.1"/>
    </source>
</evidence>
<evidence type="ECO:0008006" key="3">
    <source>
        <dbReference type="Google" id="ProtNLM"/>
    </source>
</evidence>
<dbReference type="RefSeq" id="WP_066244558.1">
    <property type="nucleotide sequence ID" value="NZ_LRFC01000038.1"/>
</dbReference>
<keyword evidence="2" id="KW-1185">Reference proteome</keyword>
<dbReference type="Proteomes" id="UP000076567">
    <property type="component" value="Unassembled WGS sequence"/>
</dbReference>
<dbReference type="OrthoDB" id="2964663at2"/>
<protein>
    <recommendedName>
        <fullName evidence="3">Polyketide cyclase</fullName>
    </recommendedName>
</protein>
<sequence length="173" mass="20388">MIYWILTGFILLVLIRMILFIPKRWSVSQTVLVQTSTEQLYNDLSTIKNWKRWQMESEEEEIDLLYIGPEKGEGASVYWNADGNSAGLRIYRCVHLRTIHYFMKINASETLLYFKYELFSLGEVVKVAWVCEGTSKNALLSLIYRWGVRREMKKALEKLSEVYFHEEKSLQTA</sequence>
<reference evidence="2" key="1">
    <citation type="submission" date="2016-01" db="EMBL/GenBank/DDBJ databases">
        <title>Draft genome of Chromobacterium sp. F49.</title>
        <authorList>
            <person name="Hong K.W."/>
        </authorList>
    </citation>
    <scope>NUCLEOTIDE SEQUENCE [LARGE SCALE GENOMIC DNA]</scope>
    <source>
        <strain evidence="2">P7IIIA</strain>
    </source>
</reference>
<organism evidence="1 2">
    <name type="scientific">Fictibacillus phosphorivorans</name>
    <dbReference type="NCBI Taxonomy" id="1221500"/>
    <lineage>
        <taxon>Bacteria</taxon>
        <taxon>Bacillati</taxon>
        <taxon>Bacillota</taxon>
        <taxon>Bacilli</taxon>
        <taxon>Bacillales</taxon>
        <taxon>Fictibacillaceae</taxon>
        <taxon>Fictibacillus</taxon>
    </lineage>
</organism>
<comment type="caution">
    <text evidence="1">The sequence shown here is derived from an EMBL/GenBank/DDBJ whole genome shotgun (WGS) entry which is preliminary data.</text>
</comment>
<dbReference type="SUPFAM" id="SSF55961">
    <property type="entry name" value="Bet v1-like"/>
    <property type="match status" value="1"/>
</dbReference>
<dbReference type="EMBL" id="LRFC01000038">
    <property type="protein sequence ID" value="KZE63827.1"/>
    <property type="molecule type" value="Genomic_DNA"/>
</dbReference>